<dbReference type="PIRSF" id="PIRSF006157">
    <property type="entry name" value="Doxgns_DODA"/>
    <property type="match status" value="1"/>
</dbReference>
<feature type="domain" description="Extradiol ring-cleavage dioxygenase class III enzyme subunit B" evidence="10">
    <location>
        <begin position="8"/>
        <end position="249"/>
    </location>
</feature>
<dbReference type="AlphaFoldDB" id="A0A0G2UQN4"/>
<evidence type="ECO:0000256" key="9">
    <source>
        <dbReference type="ARBA" id="ARBA00023002"/>
    </source>
</evidence>
<dbReference type="GO" id="GO:0008198">
    <property type="term" value="F:ferrous iron binding"/>
    <property type="evidence" value="ECO:0007669"/>
    <property type="project" value="InterPro"/>
</dbReference>
<comment type="similarity">
    <text evidence="4">Belongs to the DODA-type extradiol aromatic ring-opening dioxygenase family.</text>
</comment>
<dbReference type="EMBL" id="KR376174">
    <property type="protein sequence ID" value="AKI33627.1"/>
    <property type="molecule type" value="mRNA"/>
</dbReference>
<evidence type="ECO:0000256" key="1">
    <source>
        <dbReference type="ARBA" id="ARBA00000466"/>
    </source>
</evidence>
<keyword evidence="8 11" id="KW-0223">Dioxygenase</keyword>
<dbReference type="SUPFAM" id="SSF53213">
    <property type="entry name" value="LigB-like"/>
    <property type="match status" value="1"/>
</dbReference>
<comment type="cofactor">
    <cofactor evidence="2">
        <name>Zn(2+)</name>
        <dbReference type="ChEBI" id="CHEBI:29105"/>
    </cofactor>
</comment>
<dbReference type="Pfam" id="PF02900">
    <property type="entry name" value="LigB"/>
    <property type="match status" value="1"/>
</dbReference>
<evidence type="ECO:0000259" key="10">
    <source>
        <dbReference type="Pfam" id="PF02900"/>
    </source>
</evidence>
<evidence type="ECO:0000256" key="5">
    <source>
        <dbReference type="ARBA" id="ARBA00013224"/>
    </source>
</evidence>
<keyword evidence="6" id="KW-0479">Metal-binding</keyword>
<name>A0A0G2UQN4_9CARY</name>
<evidence type="ECO:0000313" key="11">
    <source>
        <dbReference type="EMBL" id="AKI33627.1"/>
    </source>
</evidence>
<dbReference type="InterPro" id="IPR014436">
    <property type="entry name" value="Extradiol_dOase_DODA"/>
</dbReference>
<dbReference type="Gene3D" id="3.40.830.10">
    <property type="entry name" value="LigB-like"/>
    <property type="match status" value="1"/>
</dbReference>
<comment type="catalytic activity">
    <reaction evidence="1">
        <text>L-dopa + O2 = 4-(L-alanin-3-yl)-2-hydroxy-cis,cis-muconate 6-semialdehyde + H(+)</text>
        <dbReference type="Rhea" id="RHEA:21220"/>
        <dbReference type="ChEBI" id="CHEBI:15378"/>
        <dbReference type="ChEBI" id="CHEBI:15379"/>
        <dbReference type="ChEBI" id="CHEBI:57504"/>
        <dbReference type="ChEBI" id="CHEBI:57639"/>
        <dbReference type="EC" id="1.13.11.29"/>
    </reaction>
</comment>
<dbReference type="UniPathway" id="UPA00278"/>
<dbReference type="GO" id="GO:0008270">
    <property type="term" value="F:zinc ion binding"/>
    <property type="evidence" value="ECO:0007669"/>
    <property type="project" value="InterPro"/>
</dbReference>
<keyword evidence="7" id="KW-0862">Zinc</keyword>
<keyword evidence="9" id="KW-0560">Oxidoreductase</keyword>
<dbReference type="EC" id="1.13.11.29" evidence="5"/>
<evidence type="ECO:0000256" key="8">
    <source>
        <dbReference type="ARBA" id="ARBA00022964"/>
    </source>
</evidence>
<evidence type="ECO:0000256" key="2">
    <source>
        <dbReference type="ARBA" id="ARBA00001947"/>
    </source>
</evidence>
<protein>
    <recommendedName>
        <fullName evidence="5">stizolobate synthase</fullName>
        <ecNumber evidence="5">1.13.11.29</ecNumber>
    </recommendedName>
</protein>
<evidence type="ECO:0000256" key="7">
    <source>
        <dbReference type="ARBA" id="ARBA00022833"/>
    </source>
</evidence>
<dbReference type="PANTHER" id="PTHR30096:SF0">
    <property type="entry name" value="4,5-DOPA DIOXYGENASE EXTRADIOL-LIKE PROTEIN"/>
    <property type="match status" value="1"/>
</dbReference>
<evidence type="ECO:0000256" key="3">
    <source>
        <dbReference type="ARBA" id="ARBA00005034"/>
    </source>
</evidence>
<sequence>MNGGIKETYYISHGTPMLAVDEAVPARKFFKEWREKVDGRKPNSILIISAHWETHHPTITAVDRCDTIYDFYGFPSSLYKLKYPAPGAPQLAKQVEQLLTNAGFKDVKMDNKRGLDHGSWVPLMLMYPEANIPICQLSIQMNKDAIHHYNMGKALASLKEQGVLIIGSGSATHNPRAIGLEAKKAVAQFDQWLEKTLISGRYQDVNEYEKKAPHAKMAHPWPDHLYPLHVAMGAADTNSKAELIHRSQCPNTISYPCYKFTSSS</sequence>
<reference evidence="11" key="1">
    <citation type="journal article" date="2015" name="New Phytol.">
        <title>Lineage-specific gene radiations underlie the evolution of novel betalain pigmentation in Caryophyllales.</title>
        <authorList>
            <person name="Brockington S.F."/>
            <person name="Yang Y."/>
            <person name="Gandia-Herrero F."/>
            <person name="Covshoff S."/>
            <person name="Hibberd J.M."/>
            <person name="Sage R.F."/>
            <person name="Wong G.K."/>
            <person name="Moore M.J."/>
            <person name="Smith S.A."/>
        </authorList>
    </citation>
    <scope>NUCLEOTIDE SEQUENCE</scope>
    <source>
        <strain evidence="11">SFB32@c50263_g1_i1_68</strain>
    </source>
</reference>
<evidence type="ECO:0000256" key="4">
    <source>
        <dbReference type="ARBA" id="ARBA00007581"/>
    </source>
</evidence>
<dbReference type="GO" id="GO:0050297">
    <property type="term" value="F:stizolobate synthase activity"/>
    <property type="evidence" value="ECO:0007669"/>
    <property type="project" value="UniProtKB-EC"/>
</dbReference>
<evidence type="ECO:0000256" key="6">
    <source>
        <dbReference type="ARBA" id="ARBA00022723"/>
    </source>
</evidence>
<organism evidence="11">
    <name type="scientific">Bougainvillea stipitata</name>
    <dbReference type="NCBI Taxonomy" id="1639643"/>
    <lineage>
        <taxon>Eukaryota</taxon>
        <taxon>Viridiplantae</taxon>
        <taxon>Streptophyta</taxon>
        <taxon>Embryophyta</taxon>
        <taxon>Tracheophyta</taxon>
        <taxon>Spermatophyta</taxon>
        <taxon>Magnoliopsida</taxon>
        <taxon>eudicotyledons</taxon>
        <taxon>Gunneridae</taxon>
        <taxon>Pentapetalae</taxon>
        <taxon>Caryophyllales</taxon>
        <taxon>Nyctaginaceae</taxon>
        <taxon>Bougainvillea</taxon>
    </lineage>
</organism>
<proteinExistence type="evidence at transcript level"/>
<accession>A0A0G2UQN4</accession>
<dbReference type="CDD" id="cd07363">
    <property type="entry name" value="45_DOPA_Dioxygenase"/>
    <property type="match status" value="1"/>
</dbReference>
<dbReference type="PANTHER" id="PTHR30096">
    <property type="entry name" value="4,5-DOPA DIOXYGENASE EXTRADIOL-LIKE PROTEIN"/>
    <property type="match status" value="1"/>
</dbReference>
<dbReference type="InterPro" id="IPR004183">
    <property type="entry name" value="Xdiol_dOase_suB"/>
</dbReference>
<feature type="non-terminal residue" evidence="11">
    <location>
        <position position="1"/>
    </location>
</feature>
<comment type="pathway">
    <text evidence="3">Pigment biosynthesis; betalain biosynthesis.</text>
</comment>